<keyword evidence="2" id="KW-1185">Reference proteome</keyword>
<dbReference type="EMBL" id="UGQL01000001">
    <property type="protein sequence ID" value="STZ26804.1"/>
    <property type="molecule type" value="Genomic_DNA"/>
</dbReference>
<organism evidence="1 2">
    <name type="scientific">Myroides odoratus</name>
    <name type="common">Flavobacterium odoratum</name>
    <dbReference type="NCBI Taxonomy" id="256"/>
    <lineage>
        <taxon>Bacteria</taxon>
        <taxon>Pseudomonadati</taxon>
        <taxon>Bacteroidota</taxon>
        <taxon>Flavobacteriia</taxon>
        <taxon>Flavobacteriales</taxon>
        <taxon>Flavobacteriaceae</taxon>
        <taxon>Myroides</taxon>
    </lineage>
</organism>
<dbReference type="AlphaFoldDB" id="A0A378RIL4"/>
<sequence length="222" mass="26242">MPIYHGKFSNKTGTYSVAVHNDYRNFYFQIGVFKFQGFDLDAFELCNPEDFTATELEQFDLVTRQVREEVYLDLTQYQLSLQIPQILIDSQTQEEKEVMMELHFELMNQEEYALLTFQLDDKKYEAKHSLMELLLDDIQCQFEGNYRFKNCYGCLYGDYSVYGQGFMGPVLCFKNQKEAYLEVQNKSDFMLLEKQDATQQELFCCESYACRDRVLGYRGTVL</sequence>
<evidence type="ECO:0000313" key="2">
    <source>
        <dbReference type="Proteomes" id="UP000255024"/>
    </source>
</evidence>
<proteinExistence type="predicted"/>
<protein>
    <submittedName>
        <fullName evidence="1">Uncharacterized protein</fullName>
    </submittedName>
</protein>
<dbReference type="Pfam" id="PF19822">
    <property type="entry name" value="DUF6304"/>
    <property type="match status" value="1"/>
</dbReference>
<evidence type="ECO:0000313" key="1">
    <source>
        <dbReference type="EMBL" id="STZ26804.1"/>
    </source>
</evidence>
<dbReference type="Proteomes" id="UP000255024">
    <property type="component" value="Unassembled WGS sequence"/>
</dbReference>
<name>A0A378RIL4_MYROD</name>
<gene>
    <name evidence="1" type="ORF">NCTC11179_00331</name>
</gene>
<dbReference type="InterPro" id="IPR046271">
    <property type="entry name" value="DUF6304"/>
</dbReference>
<accession>A0A378RIL4</accession>
<dbReference type="RefSeq" id="WP_115089874.1">
    <property type="nucleotide sequence ID" value="NZ_CP068107.1"/>
</dbReference>
<reference evidence="1 2" key="1">
    <citation type="submission" date="2018-06" db="EMBL/GenBank/DDBJ databases">
        <authorList>
            <consortium name="Pathogen Informatics"/>
            <person name="Doyle S."/>
        </authorList>
    </citation>
    <scope>NUCLEOTIDE SEQUENCE [LARGE SCALE GENOMIC DNA]</scope>
    <source>
        <strain evidence="1 2">NCTC11179</strain>
    </source>
</reference>